<feature type="non-terminal residue" evidence="3">
    <location>
        <position position="163"/>
    </location>
</feature>
<dbReference type="GO" id="GO:0035556">
    <property type="term" value="P:intracellular signal transduction"/>
    <property type="evidence" value="ECO:0007669"/>
    <property type="project" value="InterPro"/>
</dbReference>
<evidence type="ECO:0000256" key="1">
    <source>
        <dbReference type="SAM" id="MobiDB-lite"/>
    </source>
</evidence>
<feature type="compositionally biased region" description="Low complexity" evidence="1">
    <location>
        <begin position="122"/>
        <end position="137"/>
    </location>
</feature>
<dbReference type="AlphaFoldDB" id="A0A813F9F0"/>
<gene>
    <name evidence="3" type="ORF">PGLA1383_LOCUS26151</name>
</gene>
<comment type="caution">
    <text evidence="3">The sequence shown here is derived from an EMBL/GenBank/DDBJ whole genome shotgun (WGS) entry which is preliminary data.</text>
</comment>
<feature type="domain" description="Doublecortin" evidence="2">
    <location>
        <begin position="5"/>
        <end position="83"/>
    </location>
</feature>
<protein>
    <recommendedName>
        <fullName evidence="2">Doublecortin domain-containing protein</fullName>
    </recommendedName>
</protein>
<organism evidence="3 4">
    <name type="scientific">Polarella glacialis</name>
    <name type="common">Dinoflagellate</name>
    <dbReference type="NCBI Taxonomy" id="89957"/>
    <lineage>
        <taxon>Eukaryota</taxon>
        <taxon>Sar</taxon>
        <taxon>Alveolata</taxon>
        <taxon>Dinophyceae</taxon>
        <taxon>Suessiales</taxon>
        <taxon>Suessiaceae</taxon>
        <taxon>Polarella</taxon>
    </lineage>
</organism>
<dbReference type="EMBL" id="CAJNNV010022704">
    <property type="protein sequence ID" value="CAE8608285.1"/>
    <property type="molecule type" value="Genomic_DNA"/>
</dbReference>
<dbReference type="SUPFAM" id="SSF89837">
    <property type="entry name" value="Doublecortin (DC)"/>
    <property type="match status" value="1"/>
</dbReference>
<dbReference type="InterPro" id="IPR036572">
    <property type="entry name" value="Doublecortin_dom_sf"/>
</dbReference>
<dbReference type="CDD" id="cd01617">
    <property type="entry name" value="DCX"/>
    <property type="match status" value="1"/>
</dbReference>
<feature type="compositionally biased region" description="Basic and acidic residues" evidence="1">
    <location>
        <begin position="103"/>
        <end position="114"/>
    </location>
</feature>
<feature type="compositionally biased region" description="Pro residues" evidence="1">
    <location>
        <begin position="143"/>
        <end position="163"/>
    </location>
</feature>
<dbReference type="InterPro" id="IPR003533">
    <property type="entry name" value="Doublecortin_dom"/>
</dbReference>
<sequence length="163" mass="18538">MPRTMVILLFRNGDRLHSGETLFIKRWPPPTMKDLLLQAEQVCRPVIGPARGLYTHDIVRLRSLDEVEPGGIYLLRGFEEFDPPRQFFCHDKPKVPSLRNLMKAKETVKEEEGTNPRQLQGASPHASHYSSQSSSAQRIPQLDSPPWPSLGPVKLPPAPQKWQ</sequence>
<feature type="region of interest" description="Disordered" evidence="1">
    <location>
        <begin position="103"/>
        <end position="163"/>
    </location>
</feature>
<reference evidence="3" key="1">
    <citation type="submission" date="2021-02" db="EMBL/GenBank/DDBJ databases">
        <authorList>
            <person name="Dougan E. K."/>
            <person name="Rhodes N."/>
            <person name="Thang M."/>
            <person name="Chan C."/>
        </authorList>
    </citation>
    <scope>NUCLEOTIDE SEQUENCE</scope>
</reference>
<dbReference type="Proteomes" id="UP000654075">
    <property type="component" value="Unassembled WGS sequence"/>
</dbReference>
<dbReference type="OrthoDB" id="465565at2759"/>
<accession>A0A813F9F0</accession>
<evidence type="ECO:0000259" key="2">
    <source>
        <dbReference type="PROSITE" id="PS50309"/>
    </source>
</evidence>
<proteinExistence type="predicted"/>
<name>A0A813F9F0_POLGL</name>
<evidence type="ECO:0000313" key="3">
    <source>
        <dbReference type="EMBL" id="CAE8608285.1"/>
    </source>
</evidence>
<dbReference type="PROSITE" id="PS50309">
    <property type="entry name" value="DC"/>
    <property type="match status" value="1"/>
</dbReference>
<evidence type="ECO:0000313" key="4">
    <source>
        <dbReference type="Proteomes" id="UP000654075"/>
    </source>
</evidence>
<keyword evidence="4" id="KW-1185">Reference proteome</keyword>
<dbReference type="Gene3D" id="3.10.20.230">
    <property type="entry name" value="Doublecortin domain"/>
    <property type="match status" value="1"/>
</dbReference>